<dbReference type="PANTHER" id="PTHR18964">
    <property type="entry name" value="ROK (REPRESSOR, ORF, KINASE) FAMILY"/>
    <property type="match status" value="1"/>
</dbReference>
<dbReference type="Proteomes" id="UP000481583">
    <property type="component" value="Unassembled WGS sequence"/>
</dbReference>
<dbReference type="InterPro" id="IPR049874">
    <property type="entry name" value="ROK_cs"/>
</dbReference>
<feature type="compositionally biased region" description="Basic and acidic residues" evidence="2">
    <location>
        <begin position="196"/>
        <end position="206"/>
    </location>
</feature>
<feature type="region of interest" description="Disordered" evidence="2">
    <location>
        <begin position="379"/>
        <end position="416"/>
    </location>
</feature>
<dbReference type="AlphaFoldDB" id="A0A6G4TQQ3"/>
<evidence type="ECO:0000256" key="2">
    <source>
        <dbReference type="SAM" id="MobiDB-lite"/>
    </source>
</evidence>
<dbReference type="SUPFAM" id="SSF53067">
    <property type="entry name" value="Actin-like ATPase domain"/>
    <property type="match status" value="1"/>
</dbReference>
<feature type="compositionally biased region" description="Low complexity" evidence="2">
    <location>
        <begin position="238"/>
        <end position="258"/>
    </location>
</feature>
<organism evidence="3 4">
    <name type="scientific">Streptomyces coryli</name>
    <dbReference type="NCBI Taxonomy" id="1128680"/>
    <lineage>
        <taxon>Bacteria</taxon>
        <taxon>Bacillati</taxon>
        <taxon>Actinomycetota</taxon>
        <taxon>Actinomycetes</taxon>
        <taxon>Kitasatosporales</taxon>
        <taxon>Streptomycetaceae</taxon>
        <taxon>Streptomyces</taxon>
    </lineage>
</organism>
<keyword evidence="4" id="KW-1185">Reference proteome</keyword>
<gene>
    <name evidence="3" type="ORF">G5C51_00230</name>
</gene>
<dbReference type="PANTHER" id="PTHR18964:SF149">
    <property type="entry name" value="BIFUNCTIONAL UDP-N-ACETYLGLUCOSAMINE 2-EPIMERASE_N-ACETYLMANNOSAMINE KINASE"/>
    <property type="match status" value="1"/>
</dbReference>
<dbReference type="InterPro" id="IPR000600">
    <property type="entry name" value="ROK"/>
</dbReference>
<evidence type="ECO:0000313" key="3">
    <source>
        <dbReference type="EMBL" id="NGN62339.1"/>
    </source>
</evidence>
<evidence type="ECO:0000256" key="1">
    <source>
        <dbReference type="ARBA" id="ARBA00006479"/>
    </source>
</evidence>
<dbReference type="RefSeq" id="WP_165229442.1">
    <property type="nucleotide sequence ID" value="NZ_JAAKZV010000001.1"/>
</dbReference>
<proteinExistence type="inferred from homology"/>
<dbReference type="PROSITE" id="PS01125">
    <property type="entry name" value="ROK"/>
    <property type="match status" value="1"/>
</dbReference>
<evidence type="ECO:0000313" key="4">
    <source>
        <dbReference type="Proteomes" id="UP000481583"/>
    </source>
</evidence>
<comment type="similarity">
    <text evidence="1">Belongs to the ROK (NagC/XylR) family.</text>
</comment>
<sequence length="416" mass="41725">MGLSLGVDVGGSAVKWTLLEENGERAAEGSLPTPRTGPEAVVDAIGGLVVPEVQRIGVALPGHVDRARGTVLYVPALHGAAWPGYGLADRLATRTGVPRVTVVNDALSFGLAELRLGAAAGRQECLFVVLGTGVGGAVALGGRMLVGGRDSLGQIGHLTVDPEGPRCVCGNLGCVEAYAGARGLVAAYRRASAPARVEDGADEAARTADGAAETTQTADGAAEVAQTADGPAEVAQTPDGPAAPAADASRAAPDGPGARLPRSDPSRADAHRPQTPAPRDLTARDVAAAARAGDPAALAAFGSAGRALGRGLGDGLAVFGQQRVVVGGGLAGALPLLRPWVERELARRHELLGPCTVEPAALGPIAGAVGAALWAREAESRAAAPWAPDPRAPARSPATPPRQPTPDPSDSYEGAR</sequence>
<accession>A0A6G4TQQ3</accession>
<name>A0A6G4TQQ3_9ACTN</name>
<feature type="compositionally biased region" description="Pro residues" evidence="2">
    <location>
        <begin position="398"/>
        <end position="407"/>
    </location>
</feature>
<protein>
    <submittedName>
        <fullName evidence="3">ROK family protein</fullName>
    </submittedName>
</protein>
<dbReference type="EMBL" id="JAAKZV010000001">
    <property type="protein sequence ID" value="NGN62339.1"/>
    <property type="molecule type" value="Genomic_DNA"/>
</dbReference>
<dbReference type="Gene3D" id="3.30.420.40">
    <property type="match status" value="3"/>
</dbReference>
<dbReference type="Pfam" id="PF00480">
    <property type="entry name" value="ROK"/>
    <property type="match status" value="2"/>
</dbReference>
<feature type="region of interest" description="Disordered" evidence="2">
    <location>
        <begin position="195"/>
        <end position="281"/>
    </location>
</feature>
<dbReference type="InterPro" id="IPR043129">
    <property type="entry name" value="ATPase_NBD"/>
</dbReference>
<feature type="compositionally biased region" description="Basic and acidic residues" evidence="2">
    <location>
        <begin position="261"/>
        <end position="272"/>
    </location>
</feature>
<reference evidence="3 4" key="1">
    <citation type="submission" date="2020-02" db="EMBL/GenBank/DDBJ databases">
        <title>Whole-genome analyses of novel actinobacteria.</title>
        <authorList>
            <person name="Sahin N."/>
        </authorList>
    </citation>
    <scope>NUCLEOTIDE SEQUENCE [LARGE SCALE GENOMIC DNA]</scope>
    <source>
        <strain evidence="3 4">A7024</strain>
    </source>
</reference>
<comment type="caution">
    <text evidence="3">The sequence shown here is derived from an EMBL/GenBank/DDBJ whole genome shotgun (WGS) entry which is preliminary data.</text>
</comment>